<dbReference type="EMBL" id="ADBJ01000039">
    <property type="protein sequence ID" value="EFA77796.1"/>
    <property type="molecule type" value="Genomic_DNA"/>
</dbReference>
<dbReference type="InParanoid" id="D3BL62"/>
<dbReference type="PANTHER" id="PTHR11085">
    <property type="entry name" value="NAD-DEPENDENT PROTEIN DEACYLASE SIRTUIN-5, MITOCHONDRIAL-RELATED"/>
    <property type="match status" value="1"/>
</dbReference>
<keyword evidence="6" id="KW-0520">NAD</keyword>
<feature type="binding site" evidence="7">
    <location>
        <position position="395"/>
    </location>
    <ligand>
        <name>Zn(2+)</name>
        <dbReference type="ChEBI" id="CHEBI:29105"/>
    </ligand>
</feature>
<feature type="binding site" evidence="7">
    <location>
        <position position="419"/>
    </location>
    <ligand>
        <name>Zn(2+)</name>
        <dbReference type="ChEBI" id="CHEBI:29105"/>
    </ligand>
</feature>
<dbReference type="SUPFAM" id="SSF52467">
    <property type="entry name" value="DHS-like NAD/FAD-binding domain"/>
    <property type="match status" value="1"/>
</dbReference>
<dbReference type="InterPro" id="IPR026590">
    <property type="entry name" value="Ssirtuin_cat_dom"/>
</dbReference>
<protein>
    <submittedName>
        <fullName evidence="12">NAD+-dependent deacetylase</fullName>
    </submittedName>
</protein>
<evidence type="ECO:0000313" key="13">
    <source>
        <dbReference type="Proteomes" id="UP000001396"/>
    </source>
</evidence>
<evidence type="ECO:0000313" key="12">
    <source>
        <dbReference type="EMBL" id="EFA77796.1"/>
    </source>
</evidence>
<comment type="similarity">
    <text evidence="2">Belongs to the sirtuin family.</text>
</comment>
<sequence length="537" mass="59358">MEAEGGGFYVQPIACKHLLDSDLREEALDIGVFDGADCIILQLLISFNVYYLFDDDDDDLVSRIACGKCDDESENWVCLKCRAIGCSRYVQSHASDHFDTCGHPISASFSDHSVWCYLCQEYLEHYTLAPFLDILNTIKFFKEKEEKKIEPAAVAQSTTTIISKEQEQTIGEDGTTITSTTSTTTTTTTTSNVGSGSSSSTTFISSSSSSTTYTAEKDLAHDFESSESEDESLSDQKSGLLQKMLGLFIGNNKSAQALDGECNLKSIANYIKSGKAKNIIVLTGAGISVAAGIPDFRSPKTGLYHNLAKFNLPYKTAIFDLEYFVENPKPFFVLAKELYPGGFNPTEVHHFIKLLHEKGLLLRNYTQNIDTLERVAGIPETSLVEAHGTFATAKCLKCRKSYTCEYVREIIFRDELPVCECSGIIKPDIVFFGEALPSRFHDLVREDFPKCDLLLVLGTSLQVQPFASLVSLAPQGIPRCLINLEEVGANPYGGFKFGDANNKTDVKWIGDCQEGIIELAQLLGWKEELLESMKKKI</sequence>
<reference evidence="12 13" key="1">
    <citation type="journal article" date="2011" name="Genome Res.">
        <title>Phylogeny-wide analysis of social amoeba genomes highlights ancient origins for complex intercellular communication.</title>
        <authorList>
            <person name="Heidel A.J."/>
            <person name="Lawal H.M."/>
            <person name="Felder M."/>
            <person name="Schilde C."/>
            <person name="Helps N.R."/>
            <person name="Tunggal B."/>
            <person name="Rivero F."/>
            <person name="John U."/>
            <person name="Schleicher M."/>
            <person name="Eichinger L."/>
            <person name="Platzer M."/>
            <person name="Noegel A.A."/>
            <person name="Schaap P."/>
            <person name="Gloeckner G."/>
        </authorList>
    </citation>
    <scope>NUCLEOTIDE SEQUENCE [LARGE SCALE GENOMIC DNA]</scope>
    <source>
        <strain evidence="13">ATCC 26659 / Pp 5 / PN500</strain>
    </source>
</reference>
<organism evidence="12 13">
    <name type="scientific">Heterostelium pallidum (strain ATCC 26659 / Pp 5 / PN500)</name>
    <name type="common">Cellular slime mold</name>
    <name type="synonym">Polysphondylium pallidum</name>
    <dbReference type="NCBI Taxonomy" id="670386"/>
    <lineage>
        <taxon>Eukaryota</taxon>
        <taxon>Amoebozoa</taxon>
        <taxon>Evosea</taxon>
        <taxon>Eumycetozoa</taxon>
        <taxon>Dictyostelia</taxon>
        <taxon>Acytosteliales</taxon>
        <taxon>Acytosteliaceae</taxon>
        <taxon>Heterostelium</taxon>
    </lineage>
</organism>
<evidence type="ECO:0000256" key="6">
    <source>
        <dbReference type="ARBA" id="ARBA00023027"/>
    </source>
</evidence>
<evidence type="ECO:0000256" key="8">
    <source>
        <dbReference type="PROSITE-ProRule" id="PRU00502"/>
    </source>
</evidence>
<dbReference type="SUPFAM" id="SSF57850">
    <property type="entry name" value="RING/U-box"/>
    <property type="match status" value="1"/>
</dbReference>
<dbReference type="GeneID" id="31364769"/>
<dbReference type="PANTHER" id="PTHR11085:SF6">
    <property type="entry name" value="NAD-DEPENDENT PROTEIN DEACETYLASE SIRTUIN-2"/>
    <property type="match status" value="1"/>
</dbReference>
<feature type="compositionally biased region" description="Low complexity" evidence="9">
    <location>
        <begin position="175"/>
        <end position="208"/>
    </location>
</feature>
<dbReference type="AlphaFoldDB" id="D3BL62"/>
<dbReference type="GO" id="GO:0008270">
    <property type="term" value="F:zinc ion binding"/>
    <property type="evidence" value="ECO:0007669"/>
    <property type="project" value="UniProtKB-KW"/>
</dbReference>
<evidence type="ECO:0000256" key="5">
    <source>
        <dbReference type="ARBA" id="ARBA00022833"/>
    </source>
</evidence>
<name>D3BL62_HETP5</name>
<dbReference type="RefSeq" id="XP_020429924.1">
    <property type="nucleotide sequence ID" value="XM_020580091.1"/>
</dbReference>
<evidence type="ECO:0000259" key="11">
    <source>
        <dbReference type="PROSITE" id="PS50305"/>
    </source>
</evidence>
<evidence type="ECO:0000259" key="10">
    <source>
        <dbReference type="PROSITE" id="PS50271"/>
    </source>
</evidence>
<dbReference type="SMART" id="SM00290">
    <property type="entry name" value="ZnF_UBP"/>
    <property type="match status" value="1"/>
</dbReference>
<accession>D3BL62</accession>
<proteinExistence type="inferred from homology"/>
<dbReference type="GO" id="GO:0005634">
    <property type="term" value="C:nucleus"/>
    <property type="evidence" value="ECO:0007669"/>
    <property type="project" value="TreeGrafter"/>
</dbReference>
<dbReference type="Gene3D" id="3.40.50.1220">
    <property type="entry name" value="TPP-binding domain"/>
    <property type="match status" value="1"/>
</dbReference>
<dbReference type="CDD" id="cd01408">
    <property type="entry name" value="SIRT1"/>
    <property type="match status" value="1"/>
</dbReference>
<keyword evidence="8" id="KW-0863">Zinc-finger</keyword>
<dbReference type="GO" id="GO:0017136">
    <property type="term" value="F:histone deacetylase activity, NAD-dependent"/>
    <property type="evidence" value="ECO:0007669"/>
    <property type="project" value="TreeGrafter"/>
</dbReference>
<dbReference type="Proteomes" id="UP000001396">
    <property type="component" value="Unassembled WGS sequence"/>
</dbReference>
<feature type="active site" description="Proton acceptor" evidence="7">
    <location>
        <position position="387"/>
    </location>
</feature>
<dbReference type="Gene3D" id="3.30.1600.10">
    <property type="entry name" value="SIR2/SIRT2 'Small Domain"/>
    <property type="match status" value="1"/>
</dbReference>
<comment type="caution">
    <text evidence="12">The sequence shown here is derived from an EMBL/GenBank/DDBJ whole genome shotgun (WGS) entry which is preliminary data.</text>
</comment>
<feature type="binding site" evidence="7">
    <location>
        <position position="398"/>
    </location>
    <ligand>
        <name>Zn(2+)</name>
        <dbReference type="ChEBI" id="CHEBI:29105"/>
    </ligand>
</feature>
<dbReference type="OMA" id="ARCIECQ"/>
<dbReference type="InterPro" id="IPR003000">
    <property type="entry name" value="Sirtuin"/>
</dbReference>
<evidence type="ECO:0000256" key="1">
    <source>
        <dbReference type="ARBA" id="ARBA00001947"/>
    </source>
</evidence>
<keyword evidence="3" id="KW-0808">Transferase</keyword>
<evidence type="ECO:0000256" key="4">
    <source>
        <dbReference type="ARBA" id="ARBA00022723"/>
    </source>
</evidence>
<evidence type="ECO:0000256" key="3">
    <source>
        <dbReference type="ARBA" id="ARBA00022679"/>
    </source>
</evidence>
<keyword evidence="4 7" id="KW-0479">Metal-binding</keyword>
<keyword evidence="5 7" id="KW-0862">Zinc</keyword>
<evidence type="ECO:0000256" key="2">
    <source>
        <dbReference type="ARBA" id="ARBA00006988"/>
    </source>
</evidence>
<dbReference type="GO" id="GO:0070403">
    <property type="term" value="F:NAD+ binding"/>
    <property type="evidence" value="ECO:0007669"/>
    <property type="project" value="InterPro"/>
</dbReference>
<dbReference type="Pfam" id="PF02146">
    <property type="entry name" value="SIR2"/>
    <property type="match status" value="1"/>
</dbReference>
<keyword evidence="13" id="KW-1185">Reference proteome</keyword>
<feature type="domain" description="Deacetylase sirtuin-type" evidence="11">
    <location>
        <begin position="257"/>
        <end position="526"/>
    </location>
</feature>
<feature type="domain" description="UBP-type" evidence="10">
    <location>
        <begin position="44"/>
        <end position="145"/>
    </location>
</feature>
<dbReference type="InterPro" id="IPR050134">
    <property type="entry name" value="NAD-dep_sirtuin_deacylases"/>
</dbReference>
<feature type="region of interest" description="Disordered" evidence="9">
    <location>
        <begin position="165"/>
        <end position="208"/>
    </location>
</feature>
<evidence type="ECO:0000256" key="7">
    <source>
        <dbReference type="PROSITE-ProRule" id="PRU00236"/>
    </source>
</evidence>
<dbReference type="InterPro" id="IPR029035">
    <property type="entry name" value="DHS-like_NAD/FAD-binding_dom"/>
</dbReference>
<dbReference type="PROSITE" id="PS50271">
    <property type="entry name" value="ZF_UBP"/>
    <property type="match status" value="1"/>
</dbReference>
<dbReference type="Pfam" id="PF02148">
    <property type="entry name" value="zf-UBP"/>
    <property type="match status" value="1"/>
</dbReference>
<feature type="binding site" evidence="7">
    <location>
        <position position="421"/>
    </location>
    <ligand>
        <name>Zn(2+)</name>
        <dbReference type="ChEBI" id="CHEBI:29105"/>
    </ligand>
</feature>
<dbReference type="InterPro" id="IPR001607">
    <property type="entry name" value="Znf_UBP"/>
</dbReference>
<dbReference type="PROSITE" id="PS50305">
    <property type="entry name" value="SIRTUIN"/>
    <property type="match status" value="1"/>
</dbReference>
<dbReference type="STRING" id="670386.D3BL62"/>
<dbReference type="Gene3D" id="3.30.40.10">
    <property type="entry name" value="Zinc/RING finger domain, C3HC4 (zinc finger)"/>
    <property type="match status" value="1"/>
</dbReference>
<comment type="cofactor">
    <cofactor evidence="1">
        <name>Zn(2+)</name>
        <dbReference type="ChEBI" id="CHEBI:29105"/>
    </cofactor>
</comment>
<gene>
    <name evidence="12" type="primary">sir2A</name>
    <name evidence="12" type="ORF">PPL_09294</name>
</gene>
<dbReference type="InterPro" id="IPR013083">
    <property type="entry name" value="Znf_RING/FYVE/PHD"/>
</dbReference>
<dbReference type="InterPro" id="IPR026591">
    <property type="entry name" value="Sirtuin_cat_small_dom_sf"/>
</dbReference>
<evidence type="ECO:0000256" key="9">
    <source>
        <dbReference type="SAM" id="MobiDB-lite"/>
    </source>
</evidence>
<dbReference type="FunCoup" id="D3BL62">
    <property type="interactions" value="487"/>
</dbReference>